<evidence type="ECO:0000259" key="2">
    <source>
        <dbReference type="Pfam" id="PF08334"/>
    </source>
</evidence>
<dbReference type="SUPFAM" id="SSF54523">
    <property type="entry name" value="Pili subunits"/>
    <property type="match status" value="1"/>
</dbReference>
<dbReference type="Pfam" id="PF08334">
    <property type="entry name" value="T2SSG"/>
    <property type="match status" value="1"/>
</dbReference>
<evidence type="ECO:0000313" key="4">
    <source>
        <dbReference type="Proteomes" id="UP000595917"/>
    </source>
</evidence>
<dbReference type="AlphaFoldDB" id="A0A7T8BCZ3"/>
<dbReference type="GO" id="GO:0015628">
    <property type="term" value="P:protein secretion by the type II secretion system"/>
    <property type="evidence" value="ECO:0007669"/>
    <property type="project" value="InterPro"/>
</dbReference>
<dbReference type="InterPro" id="IPR013545">
    <property type="entry name" value="T2SS_protein-GspG_C"/>
</dbReference>
<keyword evidence="1" id="KW-1133">Transmembrane helix</keyword>
<dbReference type="GO" id="GO:0015627">
    <property type="term" value="C:type II protein secretion system complex"/>
    <property type="evidence" value="ECO:0007669"/>
    <property type="project" value="InterPro"/>
</dbReference>
<dbReference type="RefSeq" id="WP_215628048.1">
    <property type="nucleotide sequence ID" value="NZ_CP067089.2"/>
</dbReference>
<dbReference type="NCBIfam" id="TIGR01710">
    <property type="entry name" value="typeII_sec_gspG"/>
    <property type="match status" value="1"/>
</dbReference>
<sequence>MDTENNSNPLYDGGWTFMETLIVIAIVLILTSSVGFMAIQYLDKARIATARSQIDSFSIALESYYIDCGRYPTTEQGLAALWQKPSVEPSSANWSGPYMYKNVPKDPWGNDYEYLVPGQNNLPYSIRSFGADGREGGEKNDADITSWSD</sequence>
<keyword evidence="1" id="KW-0812">Transmembrane</keyword>
<feature type="transmembrane region" description="Helical" evidence="1">
    <location>
        <begin position="20"/>
        <end position="42"/>
    </location>
</feature>
<dbReference type="InterPro" id="IPR010054">
    <property type="entry name" value="Type2_sec_GspG"/>
</dbReference>
<feature type="domain" description="Type II secretion system protein GspG C-terminal" evidence="2">
    <location>
        <begin position="39"/>
        <end position="147"/>
    </location>
</feature>
<proteinExistence type="predicted"/>
<evidence type="ECO:0000313" key="3">
    <source>
        <dbReference type="EMBL" id="QQO10743.1"/>
    </source>
</evidence>
<organism evidence="3 4">
    <name type="scientific">Breznakiella homolactica</name>
    <dbReference type="NCBI Taxonomy" id="2798577"/>
    <lineage>
        <taxon>Bacteria</taxon>
        <taxon>Pseudomonadati</taxon>
        <taxon>Spirochaetota</taxon>
        <taxon>Spirochaetia</taxon>
        <taxon>Spirochaetales</taxon>
        <taxon>Breznakiellaceae</taxon>
        <taxon>Breznakiella</taxon>
    </lineage>
</organism>
<dbReference type="KEGG" id="bhc:JFL75_07460"/>
<accession>A0A7T8BCZ3</accession>
<protein>
    <submittedName>
        <fullName evidence="3">Type II secretion system major pseudopilin GspG</fullName>
    </submittedName>
</protein>
<dbReference type="EMBL" id="CP067089">
    <property type="protein sequence ID" value="QQO10743.1"/>
    <property type="molecule type" value="Genomic_DNA"/>
</dbReference>
<dbReference type="Gene3D" id="3.30.700.10">
    <property type="entry name" value="Glycoprotein, Type 4 Pilin"/>
    <property type="match status" value="1"/>
</dbReference>
<keyword evidence="4" id="KW-1185">Reference proteome</keyword>
<dbReference type="InterPro" id="IPR045584">
    <property type="entry name" value="Pilin-like"/>
</dbReference>
<keyword evidence="1" id="KW-0472">Membrane</keyword>
<reference evidence="3" key="1">
    <citation type="submission" date="2021-01" db="EMBL/GenBank/DDBJ databases">
        <title>Description of Breznakiella homolactica.</title>
        <authorList>
            <person name="Song Y."/>
            <person name="Brune A."/>
        </authorList>
    </citation>
    <scope>NUCLEOTIDE SEQUENCE</scope>
    <source>
        <strain evidence="3">RmG30</strain>
    </source>
</reference>
<evidence type="ECO:0000256" key="1">
    <source>
        <dbReference type="SAM" id="Phobius"/>
    </source>
</evidence>
<dbReference type="Proteomes" id="UP000595917">
    <property type="component" value="Chromosome"/>
</dbReference>
<gene>
    <name evidence="3" type="primary">gspG</name>
    <name evidence="3" type="ORF">JFL75_07460</name>
</gene>
<name>A0A7T8BCZ3_9SPIR</name>